<evidence type="ECO:0000313" key="3">
    <source>
        <dbReference type="Proteomes" id="UP000632125"/>
    </source>
</evidence>
<name>A0A927CHF1_9BACL</name>
<evidence type="ECO:0000313" key="2">
    <source>
        <dbReference type="EMBL" id="MBD2867585.1"/>
    </source>
</evidence>
<dbReference type="Proteomes" id="UP000632125">
    <property type="component" value="Unassembled WGS sequence"/>
</dbReference>
<dbReference type="Gene3D" id="2.40.50.230">
    <property type="entry name" value="Gp5 N-terminal domain"/>
    <property type="match status" value="1"/>
</dbReference>
<dbReference type="AlphaFoldDB" id="A0A927CHF1"/>
<comment type="caution">
    <text evidence="2">The sequence shown here is derived from an EMBL/GenBank/DDBJ whole genome shotgun (WGS) entry which is preliminary data.</text>
</comment>
<reference evidence="2" key="1">
    <citation type="submission" date="2020-09" db="EMBL/GenBank/DDBJ databases">
        <title>A novel bacterium of genus Paenibacillus, isolated from South China Sea.</title>
        <authorList>
            <person name="Huang H."/>
            <person name="Mo K."/>
            <person name="Hu Y."/>
        </authorList>
    </citation>
    <scope>NUCLEOTIDE SEQUENCE</scope>
    <source>
        <strain evidence="2">IB182493</strain>
    </source>
</reference>
<dbReference type="SUPFAM" id="SSF69349">
    <property type="entry name" value="Phage fibre proteins"/>
    <property type="match status" value="1"/>
</dbReference>
<dbReference type="SUPFAM" id="SSF69255">
    <property type="entry name" value="gp5 N-terminal domain-like"/>
    <property type="match status" value="1"/>
</dbReference>
<dbReference type="Pfam" id="PF04717">
    <property type="entry name" value="Phage_base_V"/>
    <property type="match status" value="1"/>
</dbReference>
<proteinExistence type="predicted"/>
<dbReference type="InterPro" id="IPR006531">
    <property type="entry name" value="Gp5/Vgr_OB"/>
</dbReference>
<keyword evidence="3" id="KW-1185">Reference proteome</keyword>
<dbReference type="EMBL" id="JACXIY010000003">
    <property type="protein sequence ID" value="MBD2867585.1"/>
    <property type="molecule type" value="Genomic_DNA"/>
</dbReference>
<sequence length="226" mass="24557">MQSEQLSGVWNAIVTDNKDPEKLGRVKVKFPLREGELQTDWIRVATLMGGNDMGSLFLPEVGDEVLIAFLMGRLDQPIMIGSLWSKKKKPPAPHEKNDIRKIKTRSGHEITFDDADNAGSITIKTTKGHTIKLDDQGKTITLETQDKQQSLKLDETGKKVTAKAGTSTLEMTAQGDVKLTGTKSVTVKGAQVKVEADASLTLQSNGMLEVKANGVLSLKGSMVKIN</sequence>
<feature type="domain" description="Gp5/Type VI secretion system Vgr protein OB-fold" evidence="1">
    <location>
        <begin position="11"/>
        <end position="84"/>
    </location>
</feature>
<gene>
    <name evidence="2" type="ORF">IDH41_03275</name>
</gene>
<protein>
    <submittedName>
        <fullName evidence="2">Phage baseplate assembly protein V</fullName>
    </submittedName>
</protein>
<evidence type="ECO:0000259" key="1">
    <source>
        <dbReference type="Pfam" id="PF04717"/>
    </source>
</evidence>
<accession>A0A927CHF1</accession>
<organism evidence="2 3">
    <name type="scientific">Paenibacillus arenilitoris</name>
    <dbReference type="NCBI Taxonomy" id="2772299"/>
    <lineage>
        <taxon>Bacteria</taxon>
        <taxon>Bacillati</taxon>
        <taxon>Bacillota</taxon>
        <taxon>Bacilli</taxon>
        <taxon>Bacillales</taxon>
        <taxon>Paenibacillaceae</taxon>
        <taxon>Paenibacillus</taxon>
    </lineage>
</organism>
<dbReference type="InterPro" id="IPR037026">
    <property type="entry name" value="Vgr_OB-fold_dom_sf"/>
</dbReference>